<name>A0A7V7S2D7_9BACI</name>
<reference evidence="2 3" key="1">
    <citation type="submission" date="2019-10" db="EMBL/GenBank/DDBJ databases">
        <title>Bacillus from the desert of Cuatro Cinegas, Coahuila.</title>
        <authorList>
            <person name="Olmedo-Alvarez G."/>
            <person name="Saldana S."/>
            <person name="Barcelo D."/>
        </authorList>
    </citation>
    <scope>NUCLEOTIDE SEQUENCE [LARGE SCALE GENOMIC DNA]</scope>
    <source>
        <strain evidence="2 3">CH155b_5T</strain>
    </source>
</reference>
<organism evidence="2 3">
    <name type="scientific">Bacillus luti</name>
    <dbReference type="NCBI Taxonomy" id="2026191"/>
    <lineage>
        <taxon>Bacteria</taxon>
        <taxon>Bacillati</taxon>
        <taxon>Bacillota</taxon>
        <taxon>Bacilli</taxon>
        <taxon>Bacillales</taxon>
        <taxon>Bacillaceae</taxon>
        <taxon>Bacillus</taxon>
        <taxon>Bacillus cereus group</taxon>
    </lineage>
</organism>
<dbReference type="InterPro" id="IPR011050">
    <property type="entry name" value="Pectin_lyase_fold/virulence"/>
</dbReference>
<dbReference type="InterPro" id="IPR006626">
    <property type="entry name" value="PbH1"/>
</dbReference>
<dbReference type="SUPFAM" id="SSF51126">
    <property type="entry name" value="Pectin lyase-like"/>
    <property type="match status" value="2"/>
</dbReference>
<dbReference type="AlphaFoldDB" id="A0A7V7S2D7"/>
<dbReference type="EMBL" id="WBPG01000033">
    <property type="protein sequence ID" value="KAB2439566.1"/>
    <property type="molecule type" value="Genomic_DNA"/>
</dbReference>
<dbReference type="InterPro" id="IPR039448">
    <property type="entry name" value="Beta_helix"/>
</dbReference>
<evidence type="ECO:0000259" key="1">
    <source>
        <dbReference type="Pfam" id="PF13229"/>
    </source>
</evidence>
<comment type="caution">
    <text evidence="2">The sequence shown here is derived from an EMBL/GenBank/DDBJ whole genome shotgun (WGS) entry which is preliminary data.</text>
</comment>
<evidence type="ECO:0000313" key="2">
    <source>
        <dbReference type="EMBL" id="KAB2439566.1"/>
    </source>
</evidence>
<sequence length="830" mass="91940">MTIYTVELGRWGIKNDGTAPKQTTEGLNNAFVWAKDNGFQIVVLPKGHYLVDKDASVKLCNFTMYRFYDCIFEKEANNLTKYNILLCDGVKNVEVAGAIVKGDRESHDYSSGGTHEWGSGIECKNACYNILIKDCDVRECTGDGLVTSMDFSAIGGMAHPNHFAKGAIDSKGNLDTTKTNYTTVTKFFDVTGELVKSVGYFYYSGDGYGGYGNGCNLNKTIIRVHFYAADSSYLGNRDVRSYEFLYLDSLPIGTVKVRFSFLQNYDLMSNNLHYVMCAKIPQYVYFRNCKSYKNRRLGASVNGGRFVEFESCEIFDNSNSMTRSTGCNPGYGIDVEDGYMTNQKITVRNSNIYDNRSGAFISVSTRGVYLENNKFKGNVSLSGSGDDYLSVGNMYYGPINGRSITSGVEKDGTFCTFRNDSIFGQVCNITAGNTILDNCVFSKSTIYLVGESVKIIDCKFTFDDPEKDGIIGFKSKNLEVRNSLFDIRRARNIASATYAQTENAVFSNVIFLTNEFSGGHYVGAKNLIIENCKFVHSGKTPNYNRMMASEFMRIENSLFKNQSYRFDGGDIEGAEKLAQDKGYVTHIFRNNQVIWDESYALAVREGRGPGVAFVYIPRLEVTSNIFEVNGRINSLGSLYTLRVFVENYLNISNNAIVTNNDYGINTVGTITVEGAYRKVNSTLSIPRTTILAQNNNKINSNIIFTDNVNVQLEKNIIGNIPFASLTSSEPTFGVYSRGELLYNTSPVAGGYVGWICITAGMANNNTWKPSKEYQMNSLVNANGKVYKCIATGISGLIAPSHMNGIAVDGSVTWEYIGILAVFKTFGLISS</sequence>
<feature type="domain" description="Right handed beta helix" evidence="1">
    <location>
        <begin position="270"/>
        <end position="380"/>
    </location>
</feature>
<protein>
    <recommendedName>
        <fullName evidence="1">Right handed beta helix domain-containing protein</fullName>
    </recommendedName>
</protein>
<dbReference type="Pfam" id="PF13229">
    <property type="entry name" value="Beta_helix"/>
    <property type="match status" value="1"/>
</dbReference>
<dbReference type="Proteomes" id="UP000470409">
    <property type="component" value="Unassembled WGS sequence"/>
</dbReference>
<dbReference type="SMART" id="SM00710">
    <property type="entry name" value="PbH1"/>
    <property type="match status" value="8"/>
</dbReference>
<evidence type="ECO:0000313" key="3">
    <source>
        <dbReference type="Proteomes" id="UP000470409"/>
    </source>
</evidence>
<proteinExistence type="predicted"/>
<dbReference type="Gene3D" id="2.160.20.10">
    <property type="entry name" value="Single-stranded right-handed beta-helix, Pectin lyase-like"/>
    <property type="match status" value="2"/>
</dbReference>
<dbReference type="InterPro" id="IPR012334">
    <property type="entry name" value="Pectin_lyas_fold"/>
</dbReference>
<accession>A0A7V7S2D7</accession>
<gene>
    <name evidence="2" type="ORF">F8163_29135</name>
</gene>